<dbReference type="InterPro" id="IPR019605">
    <property type="entry name" value="Misato_II_tubulin-like"/>
</dbReference>
<name>A0AAD9D527_9STRA</name>
<reference evidence="3" key="1">
    <citation type="submission" date="2023-06" db="EMBL/GenBank/DDBJ databases">
        <title>Survivors Of The Sea: Transcriptome response of Skeletonema marinoi to long-term dormancy.</title>
        <authorList>
            <person name="Pinder M.I.M."/>
            <person name="Kourtchenko O."/>
            <person name="Robertson E.K."/>
            <person name="Larsson T."/>
            <person name="Maumus F."/>
            <person name="Osuna-Cruz C.M."/>
            <person name="Vancaester E."/>
            <person name="Stenow R."/>
            <person name="Vandepoele K."/>
            <person name="Ploug H."/>
            <person name="Bruchert V."/>
            <person name="Godhe A."/>
            <person name="Topel M."/>
        </authorList>
    </citation>
    <scope>NUCLEOTIDE SEQUENCE</scope>
    <source>
        <strain evidence="3">R05AC</strain>
    </source>
</reference>
<dbReference type="EMBL" id="JATAAI010000052">
    <property type="protein sequence ID" value="KAK1733243.1"/>
    <property type="molecule type" value="Genomic_DNA"/>
</dbReference>
<dbReference type="Pfam" id="PF10644">
    <property type="entry name" value="Misat_Tub_SegII"/>
    <property type="match status" value="1"/>
</dbReference>
<feature type="region of interest" description="Disordered" evidence="1">
    <location>
        <begin position="31"/>
        <end position="56"/>
    </location>
</feature>
<evidence type="ECO:0000259" key="2">
    <source>
        <dbReference type="Pfam" id="PF10644"/>
    </source>
</evidence>
<feature type="compositionally biased region" description="Polar residues" evidence="1">
    <location>
        <begin position="854"/>
        <end position="873"/>
    </location>
</feature>
<protein>
    <submittedName>
        <fullName evidence="3">Mitochondrial distribution regulator misato family protein</fullName>
    </submittedName>
</protein>
<feature type="region of interest" description="Disordered" evidence="1">
    <location>
        <begin position="259"/>
        <end position="304"/>
    </location>
</feature>
<feature type="compositionally biased region" description="Basic and acidic residues" evidence="1">
    <location>
        <begin position="698"/>
        <end position="708"/>
    </location>
</feature>
<feature type="region of interest" description="Disordered" evidence="1">
    <location>
        <begin position="839"/>
        <end position="873"/>
    </location>
</feature>
<organism evidence="3 4">
    <name type="scientific">Skeletonema marinoi</name>
    <dbReference type="NCBI Taxonomy" id="267567"/>
    <lineage>
        <taxon>Eukaryota</taxon>
        <taxon>Sar</taxon>
        <taxon>Stramenopiles</taxon>
        <taxon>Ochrophyta</taxon>
        <taxon>Bacillariophyta</taxon>
        <taxon>Coscinodiscophyceae</taxon>
        <taxon>Thalassiosirophycidae</taxon>
        <taxon>Thalassiosirales</taxon>
        <taxon>Skeletonemataceae</taxon>
        <taxon>Skeletonema</taxon>
        <taxon>Skeletonema marinoi-dohrnii complex</taxon>
    </lineage>
</organism>
<sequence>MTSNNETVHVSFGNTANHITSHLLNLQGLAATTNNSGGNESSNNNNNESLCDPSVTHDITSANSDYYASSASSSKSRYMYVPRALMIDGRDSFGVSWGSSSNNDGDYNSSSGSAAAWNGKVSLFDASNHDVLFNQSSQQQQRSNVEESNNMTATIDPLDNFRNSASVMGLSQDFSRFNAQPPSSYNSGGYSSANNISNRHVQWDDSEEEQDDDDDDEYCYGQDRQRMQEIRRRQLESRNDEMKSDYNDTMATAWEEAFYGQPPQNNNSSSMGTSYNNGIEEAPSSSTAPPTTSDTTSSPNNTTASSERHIYWHDYFMPPRPHPLKYQVVLPFDTDNTSNTTNSNGPNNNTWSSSYASGYSGSGHISQSWRENVLSEALRKVLEGCDVVKGFNLMIDGGNYSGGGRGGDDDASGGGGRANKYAKQLTQIVAGGAFHGGLATSFLEELQEECRSAGRLAILVDPTFVAHNSNGSTLFNRNEANRVDTFRRSVNAGLALHGLSSNSDAFLPVSIDGAHRALYGDDRSASASQNRKLFEGSAAVAFALESSTLFYRLRRDKPSASNNNHHANNRNGRRSRLGIQSGFYQGYSGNSGYEDDANDPFATASSLTYHEFLACARPSSDSRRSILEMDALIRPLSRPSPGGVGAGGGGVDIASLLAGNGGAMSQQLMQLSLAGLIGGNSSQDHFGELHERMMRGTTIEEMRLEQDRRRTRGRSSSSRNKGPGEWMEDSSTNVAGGGGILSSLSGNDIAFGRRTDHHHFALLTSLRPSATESRRSNTVEGGGSNGVASAYLRPMMESMGMKYRPEVSSGLVVRDSVAQLTGVGSYWGSVFAERRLQSSTTASGTGEAAVAAEGNSTEKQQQSETPTLSPTEIANNTPILSLLGNSTRSYPRLNSISTGFVGALHSRSNKGYFSRDVMSGLIPEQDDCEEALEYCRELVDVYEPPLGSGLVVGEDANDEIDAYFDEDA</sequence>
<dbReference type="GO" id="GO:0005737">
    <property type="term" value="C:cytoplasm"/>
    <property type="evidence" value="ECO:0007669"/>
    <property type="project" value="TreeGrafter"/>
</dbReference>
<dbReference type="InterPro" id="IPR049942">
    <property type="entry name" value="DML1/Misato"/>
</dbReference>
<gene>
    <name evidence="3" type="ORF">QTG54_016100</name>
</gene>
<feature type="region of interest" description="Disordered" evidence="1">
    <location>
        <begin position="203"/>
        <end position="225"/>
    </location>
</feature>
<feature type="domain" description="Misato Segment II tubulin-like" evidence="2">
    <location>
        <begin position="6"/>
        <end position="127"/>
    </location>
</feature>
<dbReference type="SUPFAM" id="SSF52490">
    <property type="entry name" value="Tubulin nucleotide-binding domain-like"/>
    <property type="match status" value="1"/>
</dbReference>
<accession>A0AAD9D527</accession>
<dbReference type="PANTHER" id="PTHR13391:SF0">
    <property type="entry name" value="PROTEIN MISATO HOMOLOG 1"/>
    <property type="match status" value="1"/>
</dbReference>
<dbReference type="Gene3D" id="3.40.50.1440">
    <property type="entry name" value="Tubulin/FtsZ, GTPase domain"/>
    <property type="match status" value="1"/>
</dbReference>
<feature type="region of interest" description="Disordered" evidence="1">
    <location>
        <begin position="698"/>
        <end position="739"/>
    </location>
</feature>
<dbReference type="GO" id="GO:0007005">
    <property type="term" value="P:mitochondrion organization"/>
    <property type="evidence" value="ECO:0007669"/>
    <property type="project" value="InterPro"/>
</dbReference>
<feature type="compositionally biased region" description="Acidic residues" evidence="1">
    <location>
        <begin position="204"/>
        <end position="218"/>
    </location>
</feature>
<evidence type="ECO:0000313" key="4">
    <source>
        <dbReference type="Proteomes" id="UP001224775"/>
    </source>
</evidence>
<evidence type="ECO:0000313" key="3">
    <source>
        <dbReference type="EMBL" id="KAK1733243.1"/>
    </source>
</evidence>
<dbReference type="InterPro" id="IPR036525">
    <property type="entry name" value="Tubulin/FtsZ_GTPase_sf"/>
</dbReference>
<dbReference type="Proteomes" id="UP001224775">
    <property type="component" value="Unassembled WGS sequence"/>
</dbReference>
<dbReference type="PANTHER" id="PTHR13391">
    <property type="entry name" value="MITOCHONDRIAL DISTRIBUTION REGULATOR MISATO"/>
    <property type="match status" value="1"/>
</dbReference>
<feature type="compositionally biased region" description="Polar residues" evidence="1">
    <location>
        <begin position="262"/>
        <end position="277"/>
    </location>
</feature>
<proteinExistence type="predicted"/>
<dbReference type="AlphaFoldDB" id="A0AAD9D527"/>
<comment type="caution">
    <text evidence="3">The sequence shown here is derived from an EMBL/GenBank/DDBJ whole genome shotgun (WGS) entry which is preliminary data.</text>
</comment>
<keyword evidence="4" id="KW-1185">Reference proteome</keyword>
<evidence type="ECO:0000256" key="1">
    <source>
        <dbReference type="SAM" id="MobiDB-lite"/>
    </source>
</evidence>
<feature type="compositionally biased region" description="Low complexity" evidence="1">
    <location>
        <begin position="34"/>
        <end position="49"/>
    </location>
</feature>
<feature type="compositionally biased region" description="Low complexity" evidence="1">
    <location>
        <begin position="282"/>
        <end position="304"/>
    </location>
</feature>